<keyword evidence="2" id="KW-0677">Repeat</keyword>
<evidence type="ECO:0000256" key="5">
    <source>
        <dbReference type="SAM" id="Coils"/>
    </source>
</evidence>
<dbReference type="Pfam" id="PF00643">
    <property type="entry name" value="zf-B_box"/>
    <property type="match status" value="1"/>
</dbReference>
<comment type="similarity">
    <text evidence="1">Belongs to the TRIM/RBCC family.</text>
</comment>
<dbReference type="Gene3D" id="2.120.10.30">
    <property type="entry name" value="TolB, C-terminal domain"/>
    <property type="match status" value="1"/>
</dbReference>
<evidence type="ECO:0000256" key="3">
    <source>
        <dbReference type="PROSITE-ProRule" id="PRU00024"/>
    </source>
</evidence>
<dbReference type="EMBL" id="GG666641">
    <property type="protein sequence ID" value="EEN46632.1"/>
    <property type="molecule type" value="Genomic_DNA"/>
</dbReference>
<dbReference type="SUPFAM" id="SSF63829">
    <property type="entry name" value="Calcium-dependent phosphotriesterase"/>
    <property type="match status" value="1"/>
</dbReference>
<feature type="coiled-coil region" evidence="5">
    <location>
        <begin position="166"/>
        <end position="193"/>
    </location>
</feature>
<dbReference type="PROSITE" id="PS50119">
    <property type="entry name" value="ZF_BBOX"/>
    <property type="match status" value="1"/>
</dbReference>
<evidence type="ECO:0000259" key="7">
    <source>
        <dbReference type="PROSITE" id="PS50119"/>
    </source>
</evidence>
<evidence type="ECO:0000256" key="1">
    <source>
        <dbReference type="ARBA" id="ARBA00008518"/>
    </source>
</evidence>
<dbReference type="PANTHER" id="PTHR24104">
    <property type="entry name" value="E3 UBIQUITIN-PROTEIN LIGASE NHLRC1-RELATED"/>
    <property type="match status" value="1"/>
</dbReference>
<dbReference type="FunFam" id="3.30.160.60:FF:002399">
    <property type="entry name" value="Predicted protein"/>
    <property type="match status" value="1"/>
</dbReference>
<keyword evidence="3" id="KW-0479">Metal-binding</keyword>
<evidence type="ECO:0000256" key="4">
    <source>
        <dbReference type="PROSITE-ProRule" id="PRU00504"/>
    </source>
</evidence>
<evidence type="ECO:0000256" key="6">
    <source>
        <dbReference type="SAM" id="MobiDB-lite"/>
    </source>
</evidence>
<dbReference type="InterPro" id="IPR050952">
    <property type="entry name" value="TRIM-NHL_E3_ligases"/>
</dbReference>
<proteinExistence type="inferred from homology"/>
<reference evidence="8" key="1">
    <citation type="journal article" date="2008" name="Nature">
        <title>The amphioxus genome and the evolution of the chordate karyotype.</title>
        <authorList>
            <consortium name="US DOE Joint Genome Institute (JGI-PGF)"/>
            <person name="Putnam N.H."/>
            <person name="Butts T."/>
            <person name="Ferrier D.E.K."/>
            <person name="Furlong R.F."/>
            <person name="Hellsten U."/>
            <person name="Kawashima T."/>
            <person name="Robinson-Rechavi M."/>
            <person name="Shoguchi E."/>
            <person name="Terry A."/>
            <person name="Yu J.-K."/>
            <person name="Benito-Gutierrez E.L."/>
            <person name="Dubchak I."/>
            <person name="Garcia-Fernandez J."/>
            <person name="Gibson-Brown J.J."/>
            <person name="Grigoriev I.V."/>
            <person name="Horton A.C."/>
            <person name="de Jong P.J."/>
            <person name="Jurka J."/>
            <person name="Kapitonov V.V."/>
            <person name="Kohara Y."/>
            <person name="Kuroki Y."/>
            <person name="Lindquist E."/>
            <person name="Lucas S."/>
            <person name="Osoegawa K."/>
            <person name="Pennacchio L.A."/>
            <person name="Salamov A.A."/>
            <person name="Satou Y."/>
            <person name="Sauka-Spengler T."/>
            <person name="Schmutz J."/>
            <person name="Shin-I T."/>
            <person name="Toyoda A."/>
            <person name="Bronner-Fraser M."/>
            <person name="Fujiyama A."/>
            <person name="Holland L.Z."/>
            <person name="Holland P.W.H."/>
            <person name="Satoh N."/>
            <person name="Rokhsar D.S."/>
        </authorList>
    </citation>
    <scope>NUCLEOTIDE SEQUENCE [LARGE SCALE GENOMIC DNA]</scope>
    <source>
        <strain evidence="8">S238N-H82</strain>
        <tissue evidence="8">Testes</tissue>
    </source>
</reference>
<keyword evidence="5" id="KW-0175">Coiled coil</keyword>
<organism>
    <name type="scientific">Branchiostoma floridae</name>
    <name type="common">Florida lancelet</name>
    <name type="synonym">Amphioxus</name>
    <dbReference type="NCBI Taxonomy" id="7739"/>
    <lineage>
        <taxon>Eukaryota</taxon>
        <taxon>Metazoa</taxon>
        <taxon>Chordata</taxon>
        <taxon>Cephalochordata</taxon>
        <taxon>Leptocardii</taxon>
        <taxon>Amphioxiformes</taxon>
        <taxon>Branchiostomatidae</taxon>
        <taxon>Branchiostoma</taxon>
    </lineage>
</organism>
<feature type="region of interest" description="Disordered" evidence="6">
    <location>
        <begin position="311"/>
        <end position="334"/>
    </location>
</feature>
<dbReference type="InterPro" id="IPR001258">
    <property type="entry name" value="NHL_repeat"/>
</dbReference>
<evidence type="ECO:0000313" key="8">
    <source>
        <dbReference type="EMBL" id="EEN46632.1"/>
    </source>
</evidence>
<evidence type="ECO:0000256" key="2">
    <source>
        <dbReference type="ARBA" id="ARBA00022737"/>
    </source>
</evidence>
<dbReference type="eggNOG" id="KOG2177">
    <property type="taxonomic scope" value="Eukaryota"/>
</dbReference>
<dbReference type="CDD" id="cd05819">
    <property type="entry name" value="NHL"/>
    <property type="match status" value="1"/>
</dbReference>
<dbReference type="InterPro" id="IPR000315">
    <property type="entry name" value="Znf_B-box"/>
</dbReference>
<feature type="repeat" description="NHL" evidence="4">
    <location>
        <begin position="359"/>
        <end position="402"/>
    </location>
</feature>
<dbReference type="SUPFAM" id="SSF57845">
    <property type="entry name" value="B-box zinc-binding domain"/>
    <property type="match status" value="1"/>
</dbReference>
<feature type="domain" description="B box-type" evidence="7">
    <location>
        <begin position="45"/>
        <end position="86"/>
    </location>
</feature>
<accession>C3ZLJ5</accession>
<keyword evidence="3" id="KW-0862">Zinc</keyword>
<dbReference type="InterPro" id="IPR011042">
    <property type="entry name" value="6-blade_b-propeller_TolB-like"/>
</dbReference>
<keyword evidence="3" id="KW-0863">Zinc-finger</keyword>
<name>C3ZLJ5_BRAFL</name>
<dbReference type="AlphaFoldDB" id="C3ZLJ5"/>
<sequence length="559" mass="61139">MARVMENGQNGQSDGGQNGQSDGEWSEWPEWWRMARVTRVWKQPQSGNRCSFHPTEELRLYCKQCQVPVCNECLDETHSDHSTITIKKASQEKRAPIQALINEGRNILETYRSSLQGINDTEKTLQEQKQQTEKSITTLYNQMALALLKGKDNLLDEVEQNHSQNIAVLQNERDRISTDVDELSAACDRAEQAWRGGLEFLAQETTLTDILGKYRAKGTPAPVQAQLAVTVFQPTDAAVPVLGHVMVQSPPSAPSSIPAAPPTSNNAAARVIGRRHSSQNGVQAKKVSFGRKRSDIENISLLTSLASADDDVASEGTGHHHGNQHQRQQQVKKVSFTTSDDEVISGQNHDLHTEHQDQSLTFGGKGPEAENLDLPSGVVVSEEGEVFVGDYKDQKVKVFTLEGTFVRQFPTVVQDGKKMEPHDVAMDEVGNLWVAGSTTSAELAVQYTKRGRLLSTISLQKTGQVRGVAVDSKRNHILVTQATREVDKSNGVVQVFSPDGTLLRTVGGKPAASWQQGLKVPQFIAVDGEGTFSCQTATVTSSLCTAQRDSSCSSLENSN</sequence>
<feature type="region of interest" description="Disordered" evidence="6">
    <location>
        <begin position="348"/>
        <end position="368"/>
    </location>
</feature>
<gene>
    <name evidence="8" type="ORF">BRAFLDRAFT_83726</name>
</gene>
<dbReference type="InParanoid" id="C3ZLJ5"/>
<dbReference type="Gene3D" id="3.30.160.60">
    <property type="entry name" value="Classic Zinc Finger"/>
    <property type="match status" value="1"/>
</dbReference>
<dbReference type="SMART" id="SM00336">
    <property type="entry name" value="BBOX"/>
    <property type="match status" value="1"/>
</dbReference>
<dbReference type="PROSITE" id="PS51125">
    <property type="entry name" value="NHL"/>
    <property type="match status" value="1"/>
</dbReference>
<dbReference type="GO" id="GO:0008270">
    <property type="term" value="F:zinc ion binding"/>
    <property type="evidence" value="ECO:0007669"/>
    <property type="project" value="UniProtKB-KW"/>
</dbReference>
<dbReference type="PANTHER" id="PTHR24104:SF50">
    <property type="entry name" value="SMP-30_GLUCONOLACTONASE_LRE-LIKE REGION DOMAIN-CONTAINING PROTEIN"/>
    <property type="match status" value="1"/>
</dbReference>
<feature type="region of interest" description="Disordered" evidence="6">
    <location>
        <begin position="1"/>
        <end position="25"/>
    </location>
</feature>
<protein>
    <recommendedName>
        <fullName evidence="7">B box-type domain-containing protein</fullName>
    </recommendedName>
</protein>